<name>A0A4R1QA26_9FIRM</name>
<comment type="caution">
    <text evidence="3">The sequence shown here is derived from an EMBL/GenBank/DDBJ whole genome shotgun (WGS) entry which is preliminary data.</text>
</comment>
<dbReference type="RefSeq" id="WP_132077087.1">
    <property type="nucleotide sequence ID" value="NZ_SLUI01000003.1"/>
</dbReference>
<keyword evidence="4" id="KW-1185">Reference proteome</keyword>
<proteinExistence type="predicted"/>
<evidence type="ECO:0000256" key="1">
    <source>
        <dbReference type="SAM" id="Coils"/>
    </source>
</evidence>
<keyword evidence="1" id="KW-0175">Coiled coil</keyword>
<protein>
    <submittedName>
        <fullName evidence="3">Uncharacterized protein</fullName>
    </submittedName>
</protein>
<evidence type="ECO:0000313" key="3">
    <source>
        <dbReference type="EMBL" id="TCL38787.1"/>
    </source>
</evidence>
<dbReference type="Proteomes" id="UP000295063">
    <property type="component" value="Unassembled WGS sequence"/>
</dbReference>
<dbReference type="AlphaFoldDB" id="A0A4R1QA26"/>
<evidence type="ECO:0000256" key="2">
    <source>
        <dbReference type="SAM" id="MobiDB-lite"/>
    </source>
</evidence>
<sequence>MANDNDKKEKERWERIRKEASEIVSAIVVKGEQIRTKWKALLDGLLEDAIKSIFKVENNNPSFLSRLFGIFGGKKEKDTKEETATPVKSENTAKAAEPDKIKETGKSADKDKTTESSGEKRKWEKIREELSVLSTDIFVKGANIKDKWKVLLDGLKTDAIKSLFRIENKEPSLLSRIFKLFGYHYGGVVTKYPQLMHEGGMVKPDIKEDEVIRKLKVGERVLTVDSNKAFETFMRSGTDVVPYLKNPALAKSSSMSLQVQQSEKHIQELQRQNELMIQQNQMIFQLVTDGSNGQTTVAQPIVMQQQMSMDELAAMLNKMKRYGYRY</sequence>
<dbReference type="EMBL" id="SLUI01000003">
    <property type="protein sequence ID" value="TCL38787.1"/>
    <property type="molecule type" value="Genomic_DNA"/>
</dbReference>
<reference evidence="3 4" key="1">
    <citation type="submission" date="2019-03" db="EMBL/GenBank/DDBJ databases">
        <title>Genomic Encyclopedia of Type Strains, Phase IV (KMG-IV): sequencing the most valuable type-strain genomes for metagenomic binning, comparative biology and taxonomic classification.</title>
        <authorList>
            <person name="Goeker M."/>
        </authorList>
    </citation>
    <scope>NUCLEOTIDE SEQUENCE [LARGE SCALE GENOMIC DNA]</scope>
    <source>
        <strain evidence="3 4">DSM 15969</strain>
    </source>
</reference>
<evidence type="ECO:0000313" key="4">
    <source>
        <dbReference type="Proteomes" id="UP000295063"/>
    </source>
</evidence>
<gene>
    <name evidence="3" type="ORF">EV210_103270</name>
</gene>
<dbReference type="OrthoDB" id="1678341at2"/>
<feature type="region of interest" description="Disordered" evidence="2">
    <location>
        <begin position="79"/>
        <end position="120"/>
    </location>
</feature>
<organism evidence="3 4">
    <name type="scientific">Anaerospora hongkongensis</name>
    <dbReference type="NCBI Taxonomy" id="244830"/>
    <lineage>
        <taxon>Bacteria</taxon>
        <taxon>Bacillati</taxon>
        <taxon>Bacillota</taxon>
        <taxon>Negativicutes</taxon>
        <taxon>Selenomonadales</taxon>
        <taxon>Sporomusaceae</taxon>
        <taxon>Anaerospora</taxon>
    </lineage>
</organism>
<feature type="coiled-coil region" evidence="1">
    <location>
        <begin position="252"/>
        <end position="279"/>
    </location>
</feature>
<feature type="compositionally biased region" description="Basic and acidic residues" evidence="2">
    <location>
        <begin position="96"/>
        <end position="120"/>
    </location>
</feature>
<accession>A0A4R1QA26</accession>